<keyword evidence="2" id="KW-1185">Reference proteome</keyword>
<comment type="caution">
    <text evidence="1">The sequence shown here is derived from an EMBL/GenBank/DDBJ whole genome shotgun (WGS) entry which is preliminary data.</text>
</comment>
<gene>
    <name evidence="1" type="ORF">EOE67_09235</name>
</gene>
<organism evidence="1 2">
    <name type="scientific">Rheinheimera riviphila</name>
    <dbReference type="NCBI Taxonomy" id="1834037"/>
    <lineage>
        <taxon>Bacteria</taxon>
        <taxon>Pseudomonadati</taxon>
        <taxon>Pseudomonadota</taxon>
        <taxon>Gammaproteobacteria</taxon>
        <taxon>Chromatiales</taxon>
        <taxon>Chromatiaceae</taxon>
        <taxon>Rheinheimera</taxon>
    </lineage>
</organism>
<dbReference type="RefSeq" id="WP_127698804.1">
    <property type="nucleotide sequence ID" value="NZ_SACS01000008.1"/>
</dbReference>
<evidence type="ECO:0000313" key="2">
    <source>
        <dbReference type="Proteomes" id="UP000283077"/>
    </source>
</evidence>
<sequence>MASAEISDIPGHPEKFVAGFTIGSLGEDHIKPRQKISGGIVTIARQFSQRHTALSAPWLDFIALFFTSNFSANIATKARLL</sequence>
<evidence type="ECO:0000313" key="1">
    <source>
        <dbReference type="EMBL" id="RVU37650.1"/>
    </source>
</evidence>
<dbReference type="Proteomes" id="UP000283077">
    <property type="component" value="Unassembled WGS sequence"/>
</dbReference>
<accession>A0A437QT31</accession>
<dbReference type="EMBL" id="SACS01000008">
    <property type="protein sequence ID" value="RVU37650.1"/>
    <property type="molecule type" value="Genomic_DNA"/>
</dbReference>
<name>A0A437QT31_9GAMM</name>
<protein>
    <submittedName>
        <fullName evidence="1">Uncharacterized protein</fullName>
    </submittedName>
</protein>
<dbReference type="AlphaFoldDB" id="A0A437QT31"/>
<reference evidence="1 2" key="1">
    <citation type="submission" date="2019-01" db="EMBL/GenBank/DDBJ databases">
        <authorList>
            <person name="Chen W.-M."/>
        </authorList>
    </citation>
    <scope>NUCLEOTIDE SEQUENCE [LARGE SCALE GENOMIC DNA]</scope>
    <source>
        <strain evidence="1 2">KYPC3</strain>
    </source>
</reference>
<proteinExistence type="predicted"/>